<dbReference type="RefSeq" id="WP_047881069.1">
    <property type="nucleotide sequence ID" value="NZ_LDOT01000051.1"/>
</dbReference>
<reference evidence="1 2" key="1">
    <citation type="submission" date="2015-05" db="EMBL/GenBank/DDBJ databases">
        <title>Photobacterium galathea sp. nov.</title>
        <authorList>
            <person name="Machado H."/>
            <person name="Gram L."/>
        </authorList>
    </citation>
    <scope>NUCLEOTIDE SEQUENCE [LARGE SCALE GENOMIC DNA]</scope>
    <source>
        <strain evidence="1 2">CGMCC 1.12159</strain>
    </source>
</reference>
<name>A0A0J1GPS0_9GAMM</name>
<dbReference type="Proteomes" id="UP000036097">
    <property type="component" value="Unassembled WGS sequence"/>
</dbReference>
<protein>
    <recommendedName>
        <fullName evidence="3">KfrA N-terminal DNA-binding domain-containing protein</fullName>
    </recommendedName>
</protein>
<evidence type="ECO:0008006" key="3">
    <source>
        <dbReference type="Google" id="ProtNLM"/>
    </source>
</evidence>
<organism evidence="1 2">
    <name type="scientific">Photobacterium aquae</name>
    <dbReference type="NCBI Taxonomy" id="1195763"/>
    <lineage>
        <taxon>Bacteria</taxon>
        <taxon>Pseudomonadati</taxon>
        <taxon>Pseudomonadota</taxon>
        <taxon>Gammaproteobacteria</taxon>
        <taxon>Vibrionales</taxon>
        <taxon>Vibrionaceae</taxon>
        <taxon>Photobacterium</taxon>
    </lineage>
</organism>
<comment type="caution">
    <text evidence="1">The sequence shown here is derived from an EMBL/GenBank/DDBJ whole genome shotgun (WGS) entry which is preliminary data.</text>
</comment>
<accession>A0A0J1GPS0</accession>
<evidence type="ECO:0000313" key="1">
    <source>
        <dbReference type="EMBL" id="KLV01636.1"/>
    </source>
</evidence>
<dbReference type="AlphaFoldDB" id="A0A0J1GPS0"/>
<dbReference type="EMBL" id="LDOT01000051">
    <property type="protein sequence ID" value="KLV01636.1"/>
    <property type="molecule type" value="Genomic_DNA"/>
</dbReference>
<gene>
    <name evidence="1" type="ORF">ABT56_22035</name>
</gene>
<dbReference type="PATRIC" id="fig|1195763.3.peg.4726"/>
<keyword evidence="2" id="KW-1185">Reference proteome</keyword>
<dbReference type="OrthoDB" id="6314559at2"/>
<evidence type="ECO:0000313" key="2">
    <source>
        <dbReference type="Proteomes" id="UP000036097"/>
    </source>
</evidence>
<proteinExistence type="predicted"/>
<sequence>MPSPISQALSNAIESLIAEGKEPSVALIKARLPEPLPMPVIIKALQSWKSSARVPKIEKSAPQLSAEERISKLEQLVADLTGRLEKLEQAR</sequence>